<organism evidence="2 3">
    <name type="scientific">Trichonephila inaurata madagascariensis</name>
    <dbReference type="NCBI Taxonomy" id="2747483"/>
    <lineage>
        <taxon>Eukaryota</taxon>
        <taxon>Metazoa</taxon>
        <taxon>Ecdysozoa</taxon>
        <taxon>Arthropoda</taxon>
        <taxon>Chelicerata</taxon>
        <taxon>Arachnida</taxon>
        <taxon>Araneae</taxon>
        <taxon>Araneomorphae</taxon>
        <taxon>Entelegynae</taxon>
        <taxon>Araneoidea</taxon>
        <taxon>Nephilidae</taxon>
        <taxon>Trichonephila</taxon>
        <taxon>Trichonephila inaurata</taxon>
    </lineage>
</organism>
<dbReference type="OrthoDB" id="8123886at2759"/>
<feature type="compositionally biased region" description="Basic and acidic residues" evidence="1">
    <location>
        <begin position="242"/>
        <end position="257"/>
    </location>
</feature>
<keyword evidence="3" id="KW-1185">Reference proteome</keyword>
<protein>
    <submittedName>
        <fullName evidence="2">Uncharacterized protein</fullName>
    </submittedName>
</protein>
<dbReference type="AlphaFoldDB" id="A0A8X6Y622"/>
<gene>
    <name evidence="2" type="ORF">TNIN_446021</name>
</gene>
<feature type="region of interest" description="Disordered" evidence="1">
    <location>
        <begin position="242"/>
        <end position="278"/>
    </location>
</feature>
<evidence type="ECO:0000313" key="3">
    <source>
        <dbReference type="Proteomes" id="UP000886998"/>
    </source>
</evidence>
<proteinExistence type="predicted"/>
<dbReference type="EMBL" id="BMAV01015409">
    <property type="protein sequence ID" value="GFY64813.1"/>
    <property type="molecule type" value="Genomic_DNA"/>
</dbReference>
<comment type="caution">
    <text evidence="2">The sequence shown here is derived from an EMBL/GenBank/DDBJ whole genome shotgun (WGS) entry which is preliminary data.</text>
</comment>
<feature type="compositionally biased region" description="Polar residues" evidence="1">
    <location>
        <begin position="457"/>
        <end position="492"/>
    </location>
</feature>
<evidence type="ECO:0000313" key="2">
    <source>
        <dbReference type="EMBL" id="GFY64813.1"/>
    </source>
</evidence>
<dbReference type="Proteomes" id="UP000886998">
    <property type="component" value="Unassembled WGS sequence"/>
</dbReference>
<accession>A0A8X6Y622</accession>
<sequence length="600" mass="67049">MDFSSSVSEGGNMDTQLERHRTPSPSTFPPAIRVLEEDFNQIDHSIKCGNFIAELDQLMLNIDNFNFKSEEQKNQYHDDLVKIFQDSAVLYKDLSSTEHEHHRALVRNAKQRYGLPNKQDGPFKEAKGNSYGEKVLYSAGAPRKMYPRLTSSEFCSSDQTSCATLHHEFSTFASSIEETHCFKLDGVFPHPARQQHGFLGNGLGQRIGRKREGRKTIAFTSAPLSFEGFFELLSVRTCVHERESPEGSKKDGGEFKLVKGSKKLRSPTPPDDASTKNFKTFEVETTNKYDPLDAPQSQQENEDDTRVIVENHNVVRPPPPVIIDNVQQSNQLLKLQDITKQNLRGRIIGKGRIVYPEIPEAYHAIRRYVDAEKLEAFTYQLDNEKSKFCTRNLKCVKCVLPPLTKDCTKSSDTDAICCNGQGNHPANFTGCPRNPQKPKTSSPSECSSSSPNEASTHPFSNPSFHLKQQLQPHPTIGSKTSSNQTSSITETLSQLRDPKVVEIFQIRDKYSYPGPLSKPQSSTDKASLKCSRAPFSNPDLLRSNNSLRSTAFKLAGTPPIPKIDGTCVIAENDPGWLHSYSLPLTLALISNILLNKSSQK</sequence>
<feature type="compositionally biased region" description="Polar residues" evidence="1">
    <location>
        <begin position="1"/>
        <end position="15"/>
    </location>
</feature>
<name>A0A8X6Y622_9ARAC</name>
<feature type="region of interest" description="Disordered" evidence="1">
    <location>
        <begin position="1"/>
        <end position="29"/>
    </location>
</feature>
<feature type="compositionally biased region" description="Low complexity" evidence="1">
    <location>
        <begin position="441"/>
        <end position="455"/>
    </location>
</feature>
<reference evidence="2" key="1">
    <citation type="submission" date="2020-08" db="EMBL/GenBank/DDBJ databases">
        <title>Multicomponent nature underlies the extraordinary mechanical properties of spider dragline silk.</title>
        <authorList>
            <person name="Kono N."/>
            <person name="Nakamura H."/>
            <person name="Mori M."/>
            <person name="Yoshida Y."/>
            <person name="Ohtoshi R."/>
            <person name="Malay A.D."/>
            <person name="Moran D.A.P."/>
            <person name="Tomita M."/>
            <person name="Numata K."/>
            <person name="Arakawa K."/>
        </authorList>
    </citation>
    <scope>NUCLEOTIDE SEQUENCE</scope>
</reference>
<evidence type="ECO:0000256" key="1">
    <source>
        <dbReference type="SAM" id="MobiDB-lite"/>
    </source>
</evidence>
<feature type="region of interest" description="Disordered" evidence="1">
    <location>
        <begin position="429"/>
        <end position="492"/>
    </location>
</feature>